<name>A0A5R9PG51_9GAMM</name>
<feature type="repeat" description="TPR" evidence="1">
    <location>
        <begin position="275"/>
        <end position="308"/>
    </location>
</feature>
<dbReference type="InterPro" id="IPR011990">
    <property type="entry name" value="TPR-like_helical_dom_sf"/>
</dbReference>
<accession>A0A5R9PG51</accession>
<proteinExistence type="predicted"/>
<dbReference type="SMART" id="SM00028">
    <property type="entry name" value="TPR"/>
    <property type="match status" value="2"/>
</dbReference>
<dbReference type="PROSITE" id="PS50005">
    <property type="entry name" value="TPR"/>
    <property type="match status" value="1"/>
</dbReference>
<dbReference type="Gene3D" id="1.25.40.10">
    <property type="entry name" value="Tetratricopeptide repeat domain"/>
    <property type="match status" value="1"/>
</dbReference>
<keyword evidence="3" id="KW-1185">Reference proteome</keyword>
<dbReference type="SUPFAM" id="SSF52799">
    <property type="entry name" value="(Phosphotyrosine protein) phosphatases II"/>
    <property type="match status" value="1"/>
</dbReference>
<evidence type="ECO:0000313" key="2">
    <source>
        <dbReference type="EMBL" id="TLX22504.1"/>
    </source>
</evidence>
<keyword evidence="1" id="KW-0802">TPR repeat</keyword>
<dbReference type="AlphaFoldDB" id="A0A5R9PG51"/>
<dbReference type="RefSeq" id="WP_138346428.1">
    <property type="nucleotide sequence ID" value="NZ_SROY01000001.1"/>
</dbReference>
<dbReference type="EMBL" id="SROY01000001">
    <property type="protein sequence ID" value="TLX22504.1"/>
    <property type="molecule type" value="Genomic_DNA"/>
</dbReference>
<gene>
    <name evidence="2" type="ORF">E5S66_00260</name>
</gene>
<sequence>MYKPSKRIVITVLVLGLAGFAFGVWVLLHPASVFVQPWRAVRAEAPVKGVLLGPYPVEEDFADLKKRGVTTIISLLEPNVPYEKVLLERERALAESHGMTVKNFPMGSILGQKFGENYSKNSKAAAEAALSADGVAYIHCYLGLHRARNVQRYLAEHAQVQAQTYATTGAGVSGADMEAEDRATRLFDEDRFEESLSALSAVKDKGPRMLRLEGWSLYRLHRNDEAHAAFARALAMSPGDKDARIGMAYSDLARKRLEQAQQDFLELRRLYPTDGMVLQGLGNAYFRQARWKEAEAVFVETLRRDPGNGEVKDMLERVRRFMAPDAAPADA</sequence>
<dbReference type="Proteomes" id="UP000308508">
    <property type="component" value="Unassembled WGS sequence"/>
</dbReference>
<evidence type="ECO:0000256" key="1">
    <source>
        <dbReference type="PROSITE-ProRule" id="PRU00339"/>
    </source>
</evidence>
<comment type="caution">
    <text evidence="2">The sequence shown here is derived from an EMBL/GenBank/DDBJ whole genome shotgun (WGS) entry which is preliminary data.</text>
</comment>
<protein>
    <submittedName>
        <fullName evidence="2">Tetratricopeptide repeat protein</fullName>
    </submittedName>
</protein>
<evidence type="ECO:0000313" key="3">
    <source>
        <dbReference type="Proteomes" id="UP000308508"/>
    </source>
</evidence>
<dbReference type="InterPro" id="IPR019734">
    <property type="entry name" value="TPR_rpt"/>
</dbReference>
<dbReference type="Gene3D" id="3.90.190.10">
    <property type="entry name" value="Protein tyrosine phosphatase superfamily"/>
    <property type="match status" value="1"/>
</dbReference>
<organism evidence="2 3">
    <name type="scientific">Thermomonas fusca</name>
    <dbReference type="NCBI Taxonomy" id="215690"/>
    <lineage>
        <taxon>Bacteria</taxon>
        <taxon>Pseudomonadati</taxon>
        <taxon>Pseudomonadota</taxon>
        <taxon>Gammaproteobacteria</taxon>
        <taxon>Lysobacterales</taxon>
        <taxon>Lysobacteraceae</taxon>
        <taxon>Thermomonas</taxon>
    </lineage>
</organism>
<dbReference type="SUPFAM" id="SSF48452">
    <property type="entry name" value="TPR-like"/>
    <property type="match status" value="1"/>
</dbReference>
<reference evidence="2 3" key="1">
    <citation type="submission" date="2019-04" db="EMBL/GenBank/DDBJ databases">
        <authorList>
            <person name="Grouzdev D.S."/>
            <person name="Nazina T.N."/>
        </authorList>
    </citation>
    <scope>NUCLEOTIDE SEQUENCE [LARGE SCALE GENOMIC DNA]</scope>
    <source>
        <strain evidence="2 3">SHC 3-19</strain>
    </source>
</reference>
<dbReference type="STRING" id="1123377.GCA_000423885_01898"/>
<dbReference type="Pfam" id="PF14559">
    <property type="entry name" value="TPR_19"/>
    <property type="match status" value="1"/>
</dbReference>
<dbReference type="InterPro" id="IPR029021">
    <property type="entry name" value="Prot-tyrosine_phosphatase-like"/>
</dbReference>